<keyword evidence="2" id="KW-0229">DNA integration</keyword>
<organism evidence="8 9">
    <name type="scientific">Tectimicrobiota bacterium</name>
    <dbReference type="NCBI Taxonomy" id="2528274"/>
    <lineage>
        <taxon>Bacteria</taxon>
        <taxon>Pseudomonadati</taxon>
        <taxon>Nitrospinota/Tectimicrobiota group</taxon>
        <taxon>Candidatus Tectimicrobiota</taxon>
    </lineage>
</organism>
<protein>
    <recommendedName>
        <fullName evidence="10">Tyr recombinase domain-containing protein</fullName>
    </recommendedName>
</protein>
<dbReference type="PANTHER" id="PTHR30629:SF2">
    <property type="entry name" value="PROPHAGE INTEGRASE INTS-RELATED"/>
    <property type="match status" value="1"/>
</dbReference>
<evidence type="ECO:0000256" key="5">
    <source>
        <dbReference type="PROSITE-ProRule" id="PRU01248"/>
    </source>
</evidence>
<comment type="caution">
    <text evidence="8">The sequence shown here is derived from an EMBL/GenBank/DDBJ whole genome shotgun (WGS) entry which is preliminary data.</text>
</comment>
<gene>
    <name evidence="8" type="ORF">FJZ47_16410</name>
</gene>
<feature type="domain" description="Tyr recombinase" evidence="6">
    <location>
        <begin position="142"/>
        <end position="242"/>
    </location>
</feature>
<evidence type="ECO:0000256" key="2">
    <source>
        <dbReference type="ARBA" id="ARBA00022908"/>
    </source>
</evidence>
<comment type="similarity">
    <text evidence="1">Belongs to the 'phage' integrase family.</text>
</comment>
<feature type="domain" description="Core-binding (CB)" evidence="7">
    <location>
        <begin position="41"/>
        <end position="121"/>
    </location>
</feature>
<dbReference type="Gene3D" id="1.10.443.10">
    <property type="entry name" value="Intergrase catalytic core"/>
    <property type="match status" value="1"/>
</dbReference>
<dbReference type="Gene3D" id="1.10.150.130">
    <property type="match status" value="1"/>
</dbReference>
<accession>A0A937W368</accession>
<dbReference type="PANTHER" id="PTHR30629">
    <property type="entry name" value="PROPHAGE INTEGRASE"/>
    <property type="match status" value="1"/>
</dbReference>
<dbReference type="Pfam" id="PF00589">
    <property type="entry name" value="Phage_integrase"/>
    <property type="match status" value="1"/>
</dbReference>
<proteinExistence type="inferred from homology"/>
<evidence type="ECO:0000256" key="1">
    <source>
        <dbReference type="ARBA" id="ARBA00008857"/>
    </source>
</evidence>
<keyword evidence="4" id="KW-0233">DNA recombination</keyword>
<dbReference type="InterPro" id="IPR010998">
    <property type="entry name" value="Integrase_recombinase_N"/>
</dbReference>
<dbReference type="InterPro" id="IPR050808">
    <property type="entry name" value="Phage_Integrase"/>
</dbReference>
<reference evidence="8" key="1">
    <citation type="submission" date="2019-03" db="EMBL/GenBank/DDBJ databases">
        <title>Lake Tanganyika Metagenome-Assembled Genomes (MAGs).</title>
        <authorList>
            <person name="Tran P."/>
        </authorList>
    </citation>
    <scope>NUCLEOTIDE SEQUENCE</scope>
    <source>
        <strain evidence="8">K_DeepCast_65m_m2_066</strain>
    </source>
</reference>
<dbReference type="InterPro" id="IPR044068">
    <property type="entry name" value="CB"/>
</dbReference>
<evidence type="ECO:0000256" key="3">
    <source>
        <dbReference type="ARBA" id="ARBA00023125"/>
    </source>
</evidence>
<dbReference type="InterPro" id="IPR013762">
    <property type="entry name" value="Integrase-like_cat_sf"/>
</dbReference>
<dbReference type="GO" id="GO:0015074">
    <property type="term" value="P:DNA integration"/>
    <property type="evidence" value="ECO:0007669"/>
    <property type="project" value="UniProtKB-KW"/>
</dbReference>
<dbReference type="AlphaFoldDB" id="A0A937W368"/>
<dbReference type="PROSITE" id="PS51900">
    <property type="entry name" value="CB"/>
    <property type="match status" value="1"/>
</dbReference>
<dbReference type="GO" id="GO:0003677">
    <property type="term" value="F:DNA binding"/>
    <property type="evidence" value="ECO:0007669"/>
    <property type="project" value="UniProtKB-UniRule"/>
</dbReference>
<keyword evidence="3 5" id="KW-0238">DNA-binding</keyword>
<sequence>MEKIGPKSLARQVHEQRRVAVKVEGFCLTQAREQQRREQSVLFRDVARRYLVWSQENRPRSYTFRQTALKHLMTTFGTKPLGDITRTNMEASQNQRRQDGVRPSTINRERSVLSHLFTKAQTWGLVQSTPGIGTDRLQESNERPRPLSQAEEACLFAVIPTHSKPVVTLALHTGLRLGELRAQTWRDVDLATSTLRVTQPKSKQHEVLPLNSTAFAMLAALPQDDPWLFPRLPRKLSDLFIR</sequence>
<name>A0A937W368_UNCTE</name>
<dbReference type="GO" id="GO:0006310">
    <property type="term" value="P:DNA recombination"/>
    <property type="evidence" value="ECO:0007669"/>
    <property type="project" value="UniProtKB-KW"/>
</dbReference>
<dbReference type="InterPro" id="IPR002104">
    <property type="entry name" value="Integrase_catalytic"/>
</dbReference>
<dbReference type="EMBL" id="VGLS01000555">
    <property type="protein sequence ID" value="MBM3225368.1"/>
    <property type="molecule type" value="Genomic_DNA"/>
</dbReference>
<dbReference type="SUPFAM" id="SSF56349">
    <property type="entry name" value="DNA breaking-rejoining enzymes"/>
    <property type="match status" value="1"/>
</dbReference>
<evidence type="ECO:0000313" key="8">
    <source>
        <dbReference type="EMBL" id="MBM3225368.1"/>
    </source>
</evidence>
<evidence type="ECO:0008006" key="10">
    <source>
        <dbReference type="Google" id="ProtNLM"/>
    </source>
</evidence>
<evidence type="ECO:0000259" key="6">
    <source>
        <dbReference type="PROSITE" id="PS51898"/>
    </source>
</evidence>
<evidence type="ECO:0000313" key="9">
    <source>
        <dbReference type="Proteomes" id="UP000712673"/>
    </source>
</evidence>
<evidence type="ECO:0000256" key="4">
    <source>
        <dbReference type="ARBA" id="ARBA00023172"/>
    </source>
</evidence>
<dbReference type="Proteomes" id="UP000712673">
    <property type="component" value="Unassembled WGS sequence"/>
</dbReference>
<dbReference type="InterPro" id="IPR011010">
    <property type="entry name" value="DNA_brk_join_enz"/>
</dbReference>
<dbReference type="PROSITE" id="PS51898">
    <property type="entry name" value="TYR_RECOMBINASE"/>
    <property type="match status" value="1"/>
</dbReference>
<evidence type="ECO:0000259" key="7">
    <source>
        <dbReference type="PROSITE" id="PS51900"/>
    </source>
</evidence>